<dbReference type="OrthoDB" id="5296159at2"/>
<dbReference type="PANTHER" id="PTHR35936">
    <property type="entry name" value="MEMBRANE-BOUND LYTIC MUREIN TRANSGLYCOSYLASE F"/>
    <property type="match status" value="1"/>
</dbReference>
<dbReference type="AlphaFoldDB" id="A0A0L0ELG6"/>
<dbReference type="SUPFAM" id="SSF53850">
    <property type="entry name" value="Periplasmic binding protein-like II"/>
    <property type="match status" value="1"/>
</dbReference>
<evidence type="ECO:0000313" key="3">
    <source>
        <dbReference type="Proteomes" id="UP000036850"/>
    </source>
</evidence>
<name>A0A0L0ELG6_9GAMM</name>
<comment type="caution">
    <text evidence="2">The sequence shown here is derived from an EMBL/GenBank/DDBJ whole genome shotgun (WGS) entry which is preliminary data.</text>
</comment>
<proteinExistence type="inferred from homology"/>
<dbReference type="EMBL" id="LFZX01000320">
    <property type="protein sequence ID" value="KNC65304.1"/>
    <property type="molecule type" value="Genomic_DNA"/>
</dbReference>
<accession>A0A0L0ELG6</accession>
<dbReference type="Proteomes" id="UP000036850">
    <property type="component" value="Unassembled WGS sequence"/>
</dbReference>
<dbReference type="PATRIC" id="fig|43658.6.peg.4775"/>
<evidence type="ECO:0000313" key="2">
    <source>
        <dbReference type="EMBL" id="KNC65304.1"/>
    </source>
</evidence>
<sequence>MKYIIFALFYSFTLSAETVHITTGQWPPYVDRHREDQGCTAQLIRDAFALHGIRVRFVFMPWQRAYEEGKKAEFIGSAYWYYNEKRATEYLYTSYPLTSEVSHFYHLDSIPFKFNSYADLKPYRLLLNKGLTYPKTLWQAIKEYEIEVMEATYTTKNLQFLLRQRADIAVLDEQTEREYAKALSNSEVKRLVRQPKPAFVNQGFLLINQHNKKYVTLFNNALQQLISNKRYLAQYQTNCSSISTQ</sequence>
<reference evidence="3" key="1">
    <citation type="submission" date="2015-07" db="EMBL/GenBank/DDBJ databases">
        <title>Draft genome sequence of a Pseudoalteromonas rubra strain, OCN096, isolated from Kaneohe Bay, Oahu, Hawaii.</title>
        <authorList>
            <person name="Beurmann S."/>
            <person name="Ushijima B."/>
            <person name="Belcaid M."/>
            <person name="Callahan S.M."/>
            <person name="Aeby G.S."/>
        </authorList>
    </citation>
    <scope>NUCLEOTIDE SEQUENCE [LARGE SCALE GENOMIC DNA]</scope>
    <source>
        <strain evidence="3">OCN096</strain>
    </source>
</reference>
<comment type="similarity">
    <text evidence="1">Belongs to the bacterial solute-binding protein 3 family.</text>
</comment>
<dbReference type="Gene3D" id="3.40.190.10">
    <property type="entry name" value="Periplasmic binding protein-like II"/>
    <property type="match status" value="2"/>
</dbReference>
<organism evidence="2 3">
    <name type="scientific">Pseudoalteromonas rubra</name>
    <dbReference type="NCBI Taxonomy" id="43658"/>
    <lineage>
        <taxon>Bacteria</taxon>
        <taxon>Pseudomonadati</taxon>
        <taxon>Pseudomonadota</taxon>
        <taxon>Gammaproteobacteria</taxon>
        <taxon>Alteromonadales</taxon>
        <taxon>Pseudoalteromonadaceae</taxon>
        <taxon>Pseudoalteromonas</taxon>
    </lineage>
</organism>
<dbReference type="PANTHER" id="PTHR35936:SF25">
    <property type="entry name" value="ABC TRANSPORTER SUBSTRATE-BINDING PROTEIN"/>
    <property type="match status" value="1"/>
</dbReference>
<evidence type="ECO:0000256" key="1">
    <source>
        <dbReference type="ARBA" id="ARBA00010333"/>
    </source>
</evidence>
<gene>
    <name evidence="2" type="ORF">AC626_23965</name>
</gene>
<protein>
    <submittedName>
        <fullName evidence="2">ABC transporter substrate-binding protein</fullName>
    </submittedName>
</protein>